<proteinExistence type="predicted"/>
<evidence type="ECO:0000313" key="3">
    <source>
        <dbReference type="Proteomes" id="UP000596660"/>
    </source>
</evidence>
<organism evidence="2 3">
    <name type="scientific">Chenopodium quinoa</name>
    <name type="common">Quinoa</name>
    <dbReference type="NCBI Taxonomy" id="63459"/>
    <lineage>
        <taxon>Eukaryota</taxon>
        <taxon>Viridiplantae</taxon>
        <taxon>Streptophyta</taxon>
        <taxon>Embryophyta</taxon>
        <taxon>Tracheophyta</taxon>
        <taxon>Spermatophyta</taxon>
        <taxon>Magnoliopsida</taxon>
        <taxon>eudicotyledons</taxon>
        <taxon>Gunneridae</taxon>
        <taxon>Pentapetalae</taxon>
        <taxon>Caryophyllales</taxon>
        <taxon>Chenopodiaceae</taxon>
        <taxon>Chenopodioideae</taxon>
        <taxon>Atripliceae</taxon>
        <taxon>Chenopodium</taxon>
    </lineage>
</organism>
<keyword evidence="3" id="KW-1185">Reference proteome</keyword>
<sequence>MQEQALAFLGFADHSLSWTDMQSAYQIVIVFVLSALLAMLLTPACYQNSLHVNYSTWLFAVVFYCHSWSDIGFNALLELLKDMLLENNVLPKGCFKERLELHICISITIPTSVYGHEQKLKIDYAYIFYWCFQREIGASHLSIFMKYLSEMCKQDSVAGMYGFCDIGCLSPLTPMTEEGWSDYLACVFGQNEGKNLNQLFFAPYKENPWNAVVFWLDPDGAENEISEFAQKTINDGIKKFSYKHRKDIIKIKKNPGIRWKKPQCPRQSLNSCDNGYYVCRYMLETIDKRRQVIPDQGKHTPCFWGKFTDSVANFEGYFRIISLLEVHYLFALEMGFKVNLSIKYQLGSSNALLCTLLELPFSYSQAKIDELRDLWVNYVNEHKQVGEEYDDVDYDE</sequence>
<keyword evidence="1" id="KW-0812">Transmembrane</keyword>
<accession>A0A803M675</accession>
<protein>
    <submittedName>
        <fullName evidence="2">Uncharacterized protein</fullName>
    </submittedName>
</protein>
<reference evidence="2" key="1">
    <citation type="journal article" date="2017" name="Nature">
        <title>The genome of Chenopodium quinoa.</title>
        <authorList>
            <person name="Jarvis D.E."/>
            <person name="Ho Y.S."/>
            <person name="Lightfoot D.J."/>
            <person name="Schmoeckel S.M."/>
            <person name="Li B."/>
            <person name="Borm T.J.A."/>
            <person name="Ohyanagi H."/>
            <person name="Mineta K."/>
            <person name="Michell C.T."/>
            <person name="Saber N."/>
            <person name="Kharbatia N.M."/>
            <person name="Rupper R.R."/>
            <person name="Sharp A.R."/>
            <person name="Dally N."/>
            <person name="Boughton B.A."/>
            <person name="Woo Y.H."/>
            <person name="Gao G."/>
            <person name="Schijlen E.G.W.M."/>
            <person name="Guo X."/>
            <person name="Momin A.A."/>
            <person name="Negrao S."/>
            <person name="Al-Babili S."/>
            <person name="Gehring C."/>
            <person name="Roessner U."/>
            <person name="Jung C."/>
            <person name="Murphy K."/>
            <person name="Arold S.T."/>
            <person name="Gojobori T."/>
            <person name="van der Linden C.G."/>
            <person name="van Loo E.N."/>
            <person name="Jellen E.N."/>
            <person name="Maughan P.J."/>
            <person name="Tester M."/>
        </authorList>
    </citation>
    <scope>NUCLEOTIDE SEQUENCE [LARGE SCALE GENOMIC DNA]</scope>
    <source>
        <strain evidence="2">cv. PI 614886</strain>
    </source>
</reference>
<evidence type="ECO:0000256" key="1">
    <source>
        <dbReference type="SAM" id="Phobius"/>
    </source>
</evidence>
<dbReference type="EnsemblPlants" id="AUR62023948-RA">
    <property type="protein sequence ID" value="AUR62023948-RA:cds"/>
    <property type="gene ID" value="AUR62023948"/>
</dbReference>
<dbReference type="AlphaFoldDB" id="A0A803M675"/>
<dbReference type="Gramene" id="AUR62023948-RA">
    <property type="protein sequence ID" value="AUR62023948-RA:cds"/>
    <property type="gene ID" value="AUR62023948"/>
</dbReference>
<feature type="transmembrane region" description="Helical" evidence="1">
    <location>
        <begin position="57"/>
        <end position="77"/>
    </location>
</feature>
<dbReference type="Proteomes" id="UP000596660">
    <property type="component" value="Unplaced"/>
</dbReference>
<keyword evidence="1" id="KW-1133">Transmembrane helix</keyword>
<name>A0A803M675_CHEQI</name>
<feature type="transmembrane region" description="Helical" evidence="1">
    <location>
        <begin position="24"/>
        <end position="45"/>
    </location>
</feature>
<reference evidence="2" key="2">
    <citation type="submission" date="2021-03" db="UniProtKB">
        <authorList>
            <consortium name="EnsemblPlants"/>
        </authorList>
    </citation>
    <scope>IDENTIFICATION</scope>
</reference>
<keyword evidence="1" id="KW-0472">Membrane</keyword>
<evidence type="ECO:0000313" key="2">
    <source>
        <dbReference type="EnsemblPlants" id="AUR62023948-RA:cds"/>
    </source>
</evidence>